<protein>
    <submittedName>
        <fullName evidence="1">Uncharacterized protein</fullName>
    </submittedName>
</protein>
<dbReference type="Proteomes" id="UP000184080">
    <property type="component" value="Unassembled WGS sequence"/>
</dbReference>
<reference evidence="1 2" key="1">
    <citation type="submission" date="2016-11" db="EMBL/GenBank/DDBJ databases">
        <authorList>
            <person name="Jaros S."/>
            <person name="Januszkiewicz K."/>
            <person name="Wedrychowicz H."/>
        </authorList>
    </citation>
    <scope>NUCLEOTIDE SEQUENCE [LARGE SCALE GENOMIC DNA]</scope>
    <source>
        <strain evidence="1 2">DSM 21864</strain>
    </source>
</reference>
<dbReference type="STRING" id="1121298.SAMN05444401_2856"/>
<dbReference type="OrthoDB" id="9777242at2"/>
<dbReference type="AlphaFoldDB" id="A0A1M6IJV9"/>
<organism evidence="1 2">
    <name type="scientific">Clostridium amylolyticum</name>
    <dbReference type="NCBI Taxonomy" id="1121298"/>
    <lineage>
        <taxon>Bacteria</taxon>
        <taxon>Bacillati</taxon>
        <taxon>Bacillota</taxon>
        <taxon>Clostridia</taxon>
        <taxon>Eubacteriales</taxon>
        <taxon>Clostridiaceae</taxon>
        <taxon>Clostridium</taxon>
    </lineage>
</organism>
<gene>
    <name evidence="1" type="ORF">SAMN05444401_2856</name>
</gene>
<accession>A0A1M6IJV9</accession>
<dbReference type="EMBL" id="FQZO01000004">
    <property type="protein sequence ID" value="SHJ34736.1"/>
    <property type="molecule type" value="Genomic_DNA"/>
</dbReference>
<keyword evidence="2" id="KW-1185">Reference proteome</keyword>
<sequence length="211" mass="24861">MSKYLGKIHYWLFNKIKWFENIEKEIISYAETMNLPVSSWSIDIYNNYGKPTEDKPLEEIIDESNIHGWLQDKIQKAEARQAEYITRILKMDNKYENDLENIFYNQGVKDGESEKDKRNASTPEEVFAAINDYILEGMPCDRVNEFLESDDKIFAWRATTCLHSQYWKSAGGDVANFYNLRTKWIDAFVNNLTSEFNYVKQEDGTQCIIKK</sequence>
<name>A0A1M6IJV9_9CLOT</name>
<proteinExistence type="predicted"/>
<evidence type="ECO:0000313" key="1">
    <source>
        <dbReference type="EMBL" id="SHJ34736.1"/>
    </source>
</evidence>
<evidence type="ECO:0000313" key="2">
    <source>
        <dbReference type="Proteomes" id="UP000184080"/>
    </source>
</evidence>